<feature type="domain" description="PDZ" evidence="6">
    <location>
        <begin position="169"/>
        <end position="258"/>
    </location>
</feature>
<dbReference type="GO" id="GO:0015629">
    <property type="term" value="C:actin cytoskeleton"/>
    <property type="evidence" value="ECO:0007669"/>
    <property type="project" value="TreeGrafter"/>
</dbReference>
<evidence type="ECO:0000313" key="7">
    <source>
        <dbReference type="EMBL" id="GFN76650.1"/>
    </source>
</evidence>
<dbReference type="GO" id="GO:0005634">
    <property type="term" value="C:nucleus"/>
    <property type="evidence" value="ECO:0007669"/>
    <property type="project" value="TreeGrafter"/>
</dbReference>
<dbReference type="SUPFAM" id="SSF50156">
    <property type="entry name" value="PDZ domain-like"/>
    <property type="match status" value="1"/>
</dbReference>
<feature type="region of interest" description="Disordered" evidence="5">
    <location>
        <begin position="1"/>
        <end position="27"/>
    </location>
</feature>
<sequence length="291" mass="30815">MENNVSNEGTGKDPNNGFLHHKDRINPKQFGQNNESIFNFMDHTETINQLPCVEDANAIASNIPPVRQAPIRSSDQLQPAMELSLEGLKSLDQHPVREGRHSDAGDGVNGLPSGLIPGADLIAQGETSTSTTSVDEKAAPHGVQGGVADIAPVRLQVSETNKAPNSAIEVLVSQGRRPFEVVLKGGTPWGFALNGGPGTDLPLYISKIVTDGKASDSALLEGDYVLQINSVPCAEVGEALDIVDTATQTLALLVLSSSCCCIVVVFVVGDDDENDDDDDDDDDDDVLQMFA</sequence>
<keyword evidence="3" id="KW-0597">Phosphoprotein</keyword>
<organism evidence="7 8">
    <name type="scientific">Plakobranchus ocellatus</name>
    <dbReference type="NCBI Taxonomy" id="259542"/>
    <lineage>
        <taxon>Eukaryota</taxon>
        <taxon>Metazoa</taxon>
        <taxon>Spiralia</taxon>
        <taxon>Lophotrochozoa</taxon>
        <taxon>Mollusca</taxon>
        <taxon>Gastropoda</taxon>
        <taxon>Heterobranchia</taxon>
        <taxon>Euthyneura</taxon>
        <taxon>Panpulmonata</taxon>
        <taxon>Sacoglossa</taxon>
        <taxon>Placobranchoidea</taxon>
        <taxon>Plakobranchidae</taxon>
        <taxon>Plakobranchus</taxon>
    </lineage>
</organism>
<dbReference type="Gene3D" id="2.30.42.10">
    <property type="match status" value="1"/>
</dbReference>
<dbReference type="InterPro" id="IPR036034">
    <property type="entry name" value="PDZ_sf"/>
</dbReference>
<evidence type="ECO:0000256" key="1">
    <source>
        <dbReference type="ARBA" id="ARBA00004496"/>
    </source>
</evidence>
<keyword evidence="2" id="KW-0963">Cytoplasm</keyword>
<evidence type="ECO:0000256" key="3">
    <source>
        <dbReference type="ARBA" id="ARBA00022553"/>
    </source>
</evidence>
<dbReference type="InterPro" id="IPR001478">
    <property type="entry name" value="PDZ"/>
</dbReference>
<keyword evidence="8" id="KW-1185">Reference proteome</keyword>
<dbReference type="GO" id="GO:0030018">
    <property type="term" value="C:Z disc"/>
    <property type="evidence" value="ECO:0007669"/>
    <property type="project" value="TreeGrafter"/>
</dbReference>
<accession>A0AAV3Y0N3</accession>
<dbReference type="AlphaFoldDB" id="A0AAV3Y0N3"/>
<proteinExistence type="inferred from homology"/>
<evidence type="ECO:0000256" key="4">
    <source>
        <dbReference type="ARBA" id="ARBA00038161"/>
    </source>
</evidence>
<dbReference type="PANTHER" id="PTHR24217">
    <property type="entry name" value="PUTATIVE-RELATED"/>
    <property type="match status" value="1"/>
</dbReference>
<comment type="caution">
    <text evidence="7">The sequence shown here is derived from an EMBL/GenBank/DDBJ whole genome shotgun (WGS) entry which is preliminary data.</text>
</comment>
<gene>
    <name evidence="7" type="ORF">PoB_000315600</name>
</gene>
<comment type="similarity">
    <text evidence="4">Belongs to the synaptopodin family.</text>
</comment>
<name>A0AAV3Y0N3_9GAST</name>
<protein>
    <submittedName>
        <fullName evidence="7">PDZ and LIM domain protein 7</fullName>
    </submittedName>
</protein>
<dbReference type="SMART" id="SM00228">
    <property type="entry name" value="PDZ"/>
    <property type="match status" value="1"/>
</dbReference>
<dbReference type="Proteomes" id="UP000735302">
    <property type="component" value="Unassembled WGS sequence"/>
</dbReference>
<evidence type="ECO:0000256" key="5">
    <source>
        <dbReference type="SAM" id="MobiDB-lite"/>
    </source>
</evidence>
<evidence type="ECO:0000259" key="6">
    <source>
        <dbReference type="PROSITE" id="PS50106"/>
    </source>
</evidence>
<evidence type="ECO:0000256" key="2">
    <source>
        <dbReference type="ARBA" id="ARBA00022490"/>
    </source>
</evidence>
<dbReference type="GO" id="GO:0032233">
    <property type="term" value="P:positive regulation of actin filament bundle assembly"/>
    <property type="evidence" value="ECO:0007669"/>
    <property type="project" value="TreeGrafter"/>
</dbReference>
<evidence type="ECO:0000313" key="8">
    <source>
        <dbReference type="Proteomes" id="UP000735302"/>
    </source>
</evidence>
<dbReference type="PROSITE" id="PS50106">
    <property type="entry name" value="PDZ"/>
    <property type="match status" value="1"/>
</dbReference>
<dbReference type="InterPro" id="IPR051976">
    <property type="entry name" value="Synaptopodin_domain"/>
</dbReference>
<dbReference type="GO" id="GO:0003779">
    <property type="term" value="F:actin binding"/>
    <property type="evidence" value="ECO:0007669"/>
    <property type="project" value="TreeGrafter"/>
</dbReference>
<comment type="subcellular location">
    <subcellularLocation>
        <location evidence="1">Cytoplasm</location>
    </subcellularLocation>
</comment>
<dbReference type="Pfam" id="PF00595">
    <property type="entry name" value="PDZ"/>
    <property type="match status" value="1"/>
</dbReference>
<dbReference type="EMBL" id="BLXT01000403">
    <property type="protein sequence ID" value="GFN76650.1"/>
    <property type="molecule type" value="Genomic_DNA"/>
</dbReference>
<dbReference type="PANTHER" id="PTHR24217:SF0">
    <property type="entry name" value="PDZ DOMAIN-CONTAINING PROTEIN"/>
    <property type="match status" value="1"/>
</dbReference>
<reference evidence="7 8" key="1">
    <citation type="journal article" date="2021" name="Elife">
        <title>Chloroplast acquisition without the gene transfer in kleptoplastic sea slugs, Plakobranchus ocellatus.</title>
        <authorList>
            <person name="Maeda T."/>
            <person name="Takahashi S."/>
            <person name="Yoshida T."/>
            <person name="Shimamura S."/>
            <person name="Takaki Y."/>
            <person name="Nagai Y."/>
            <person name="Toyoda A."/>
            <person name="Suzuki Y."/>
            <person name="Arimoto A."/>
            <person name="Ishii H."/>
            <person name="Satoh N."/>
            <person name="Nishiyama T."/>
            <person name="Hasebe M."/>
            <person name="Maruyama T."/>
            <person name="Minagawa J."/>
            <person name="Obokata J."/>
            <person name="Shigenobu S."/>
        </authorList>
    </citation>
    <scope>NUCLEOTIDE SEQUENCE [LARGE SCALE GENOMIC DNA]</scope>
</reference>